<sequence>VDTAGNGADGDPSRPLSWPGGGRPDHHHLVDDVNHQRDLDHRPLDDLDDGTEPLHRPAVHGATAAGLPGRGERRGRPHQRWILLEQPDPGRPGPHHRRLCLRPPRGSAGHARGQAGGDAHPALRSARCAHPDHAPREGRSHTARRRQSRALRRRLPGRLPHPRRLHPLAAGRRRLPRPPRCPGRHHPEDGPKHRSDRL</sequence>
<accession>A0A6J4HCV9</accession>
<dbReference type="AlphaFoldDB" id="A0A6J4HCV9"/>
<reference evidence="2" key="1">
    <citation type="submission" date="2020-02" db="EMBL/GenBank/DDBJ databases">
        <authorList>
            <person name="Meier V. D."/>
        </authorList>
    </citation>
    <scope>NUCLEOTIDE SEQUENCE</scope>
    <source>
        <strain evidence="2">AVDCRST_MAG10</strain>
    </source>
</reference>
<evidence type="ECO:0000313" key="2">
    <source>
        <dbReference type="EMBL" id="CAA9219843.1"/>
    </source>
</evidence>
<feature type="region of interest" description="Disordered" evidence="1">
    <location>
        <begin position="1"/>
        <end position="198"/>
    </location>
</feature>
<proteinExistence type="predicted"/>
<evidence type="ECO:0000256" key="1">
    <source>
        <dbReference type="SAM" id="MobiDB-lite"/>
    </source>
</evidence>
<name>A0A6J4HCV9_9ACTN</name>
<feature type="compositionally biased region" description="Basic and acidic residues" evidence="1">
    <location>
        <begin position="23"/>
        <end position="45"/>
    </location>
</feature>
<protein>
    <submittedName>
        <fullName evidence="2">Uncharacterized protein</fullName>
    </submittedName>
</protein>
<feature type="compositionally biased region" description="Basic and acidic residues" evidence="1">
    <location>
        <begin position="185"/>
        <end position="198"/>
    </location>
</feature>
<feature type="compositionally biased region" description="Basic and acidic residues" evidence="1">
    <location>
        <begin position="129"/>
        <end position="140"/>
    </location>
</feature>
<gene>
    <name evidence="2" type="ORF">AVDCRST_MAG10-615</name>
</gene>
<dbReference type="EMBL" id="CADCTB010000039">
    <property type="protein sequence ID" value="CAA9219843.1"/>
    <property type="molecule type" value="Genomic_DNA"/>
</dbReference>
<feature type="non-terminal residue" evidence="2">
    <location>
        <position position="1"/>
    </location>
</feature>
<feature type="compositionally biased region" description="Basic residues" evidence="1">
    <location>
        <begin position="141"/>
        <end position="177"/>
    </location>
</feature>
<feature type="non-terminal residue" evidence="2">
    <location>
        <position position="198"/>
    </location>
</feature>
<organism evidence="2">
    <name type="scientific">uncultured Acidimicrobiales bacterium</name>
    <dbReference type="NCBI Taxonomy" id="310071"/>
    <lineage>
        <taxon>Bacteria</taxon>
        <taxon>Bacillati</taxon>
        <taxon>Actinomycetota</taxon>
        <taxon>Acidimicrobiia</taxon>
        <taxon>Acidimicrobiales</taxon>
        <taxon>environmental samples</taxon>
    </lineage>
</organism>